<sequence>MSEFPRANVYETPIRSAHRRATFGLAWRNFFRRYFEFKGFASRSEFWWVQGPLAGLSLLLNLPEEGAGAGLLDSPFVAIPVLLVSLFLLIPTLSLHWRRLHDAGLAGPWWFLSLIPGPGTIAVLIMTLLPPRPERQKREWA</sequence>
<dbReference type="InterPro" id="IPR008523">
    <property type="entry name" value="DUF805"/>
</dbReference>
<feature type="transmembrane region" description="Helical" evidence="1">
    <location>
        <begin position="109"/>
        <end position="129"/>
    </location>
</feature>
<keyword evidence="1" id="KW-0812">Transmembrane</keyword>
<organism evidence="2 3">
    <name type="scientific">Rothia santali</name>
    <dbReference type="NCBI Taxonomy" id="2949643"/>
    <lineage>
        <taxon>Bacteria</taxon>
        <taxon>Bacillati</taxon>
        <taxon>Actinomycetota</taxon>
        <taxon>Actinomycetes</taxon>
        <taxon>Micrococcales</taxon>
        <taxon>Micrococcaceae</taxon>
        <taxon>Rothia</taxon>
    </lineage>
</organism>
<dbReference type="EMBL" id="JANAFB010000001">
    <property type="protein sequence ID" value="MCP3424624.1"/>
    <property type="molecule type" value="Genomic_DNA"/>
</dbReference>
<evidence type="ECO:0000313" key="3">
    <source>
        <dbReference type="Proteomes" id="UP001139502"/>
    </source>
</evidence>
<feature type="transmembrane region" description="Helical" evidence="1">
    <location>
        <begin position="75"/>
        <end position="97"/>
    </location>
</feature>
<keyword evidence="1" id="KW-0472">Membrane</keyword>
<accession>A0A9X2HCK5</accession>
<proteinExistence type="predicted"/>
<dbReference type="Pfam" id="PF05656">
    <property type="entry name" value="DUF805"/>
    <property type="match status" value="1"/>
</dbReference>
<protein>
    <submittedName>
        <fullName evidence="2">DUF805 domain-containing protein</fullName>
    </submittedName>
</protein>
<evidence type="ECO:0000313" key="2">
    <source>
        <dbReference type="EMBL" id="MCP3424624.1"/>
    </source>
</evidence>
<evidence type="ECO:0000256" key="1">
    <source>
        <dbReference type="SAM" id="Phobius"/>
    </source>
</evidence>
<dbReference type="Proteomes" id="UP001139502">
    <property type="component" value="Unassembled WGS sequence"/>
</dbReference>
<dbReference type="GO" id="GO:0005886">
    <property type="term" value="C:plasma membrane"/>
    <property type="evidence" value="ECO:0007669"/>
    <property type="project" value="TreeGrafter"/>
</dbReference>
<keyword evidence="3" id="KW-1185">Reference proteome</keyword>
<keyword evidence="1" id="KW-1133">Transmembrane helix</keyword>
<gene>
    <name evidence="2" type="ORF">NBM05_00875</name>
</gene>
<reference evidence="2" key="1">
    <citation type="submission" date="2022-06" db="EMBL/GenBank/DDBJ databases">
        <title>Rothia sp. isolated from sandalwood seedling.</title>
        <authorList>
            <person name="Tuikhar N."/>
            <person name="Kirdat K."/>
            <person name="Thorat V."/>
            <person name="Swetha P."/>
            <person name="Padma S."/>
            <person name="Sundararaj R."/>
            <person name="Yadav A."/>
        </authorList>
    </citation>
    <scope>NUCLEOTIDE SEQUENCE</scope>
    <source>
        <strain evidence="2">AR01</strain>
    </source>
</reference>
<comment type="caution">
    <text evidence="2">The sequence shown here is derived from an EMBL/GenBank/DDBJ whole genome shotgun (WGS) entry which is preliminary data.</text>
</comment>
<dbReference type="PANTHER" id="PTHR34980">
    <property type="entry name" value="INNER MEMBRANE PROTEIN-RELATED-RELATED"/>
    <property type="match status" value="1"/>
</dbReference>
<dbReference type="PANTHER" id="PTHR34980:SF2">
    <property type="entry name" value="INNER MEMBRANE PROTEIN YHAH-RELATED"/>
    <property type="match status" value="1"/>
</dbReference>
<dbReference type="RefSeq" id="WP_254164335.1">
    <property type="nucleotide sequence ID" value="NZ_JANAFB010000001.1"/>
</dbReference>
<dbReference type="AlphaFoldDB" id="A0A9X2HCK5"/>
<name>A0A9X2HCK5_9MICC</name>